<feature type="transmembrane region" description="Helical" evidence="6">
    <location>
        <begin position="232"/>
        <end position="252"/>
    </location>
</feature>
<evidence type="ECO:0000256" key="1">
    <source>
        <dbReference type="ARBA" id="ARBA00004651"/>
    </source>
</evidence>
<feature type="transmembrane region" description="Helical" evidence="6">
    <location>
        <begin position="329"/>
        <end position="348"/>
    </location>
</feature>
<feature type="transmembrane region" description="Helical" evidence="6">
    <location>
        <begin position="49"/>
        <end position="70"/>
    </location>
</feature>
<feature type="transmembrane region" description="Helical" evidence="6">
    <location>
        <begin position="198"/>
        <end position="226"/>
    </location>
</feature>
<evidence type="ECO:0000256" key="3">
    <source>
        <dbReference type="ARBA" id="ARBA00022692"/>
    </source>
</evidence>
<proteinExistence type="predicted"/>
<name>A0A497EPM1_9CREN</name>
<gene>
    <name evidence="7" type="ORF">DRJ31_06805</name>
</gene>
<evidence type="ECO:0000256" key="2">
    <source>
        <dbReference type="ARBA" id="ARBA00022475"/>
    </source>
</evidence>
<evidence type="ECO:0000313" key="8">
    <source>
        <dbReference type="Proteomes" id="UP000278475"/>
    </source>
</evidence>
<dbReference type="EMBL" id="QMQV01000065">
    <property type="protein sequence ID" value="RLE48620.1"/>
    <property type="molecule type" value="Genomic_DNA"/>
</dbReference>
<evidence type="ECO:0008006" key="9">
    <source>
        <dbReference type="Google" id="ProtNLM"/>
    </source>
</evidence>
<dbReference type="InterPro" id="IPR002797">
    <property type="entry name" value="Polysacc_synth"/>
</dbReference>
<feature type="transmembrane region" description="Helical" evidence="6">
    <location>
        <begin position="21"/>
        <end position="43"/>
    </location>
</feature>
<dbReference type="Pfam" id="PF01943">
    <property type="entry name" value="Polysacc_synt"/>
    <property type="match status" value="1"/>
</dbReference>
<evidence type="ECO:0000256" key="4">
    <source>
        <dbReference type="ARBA" id="ARBA00022989"/>
    </source>
</evidence>
<accession>A0A497EPM1</accession>
<feature type="transmembrane region" description="Helical" evidence="6">
    <location>
        <begin position="159"/>
        <end position="177"/>
    </location>
</feature>
<feature type="transmembrane region" description="Helical" evidence="6">
    <location>
        <begin position="264"/>
        <end position="287"/>
    </location>
</feature>
<keyword evidence="2" id="KW-1003">Cell membrane</keyword>
<comment type="subcellular location">
    <subcellularLocation>
        <location evidence="1">Cell membrane</location>
        <topology evidence="1">Multi-pass membrane protein</topology>
    </subcellularLocation>
</comment>
<dbReference type="InterPro" id="IPR050833">
    <property type="entry name" value="Poly_Biosynth_Transport"/>
</dbReference>
<feature type="transmembrane region" description="Helical" evidence="6">
    <location>
        <begin position="354"/>
        <end position="373"/>
    </location>
</feature>
<evidence type="ECO:0000313" key="7">
    <source>
        <dbReference type="EMBL" id="RLE48620.1"/>
    </source>
</evidence>
<reference evidence="7 8" key="1">
    <citation type="submission" date="2018-06" db="EMBL/GenBank/DDBJ databases">
        <title>Extensive metabolic versatility and redundancy in microbially diverse, dynamic hydrothermal sediments.</title>
        <authorList>
            <person name="Dombrowski N."/>
            <person name="Teske A."/>
            <person name="Baker B.J."/>
        </authorList>
    </citation>
    <scope>NUCLEOTIDE SEQUENCE [LARGE SCALE GENOMIC DNA]</scope>
    <source>
        <strain evidence="7">B66_G16</strain>
    </source>
</reference>
<organism evidence="7 8">
    <name type="scientific">Thermoproteota archaeon</name>
    <dbReference type="NCBI Taxonomy" id="2056631"/>
    <lineage>
        <taxon>Archaea</taxon>
        <taxon>Thermoproteota</taxon>
    </lineage>
</organism>
<keyword evidence="3 6" id="KW-0812">Transmembrane</keyword>
<evidence type="ECO:0000256" key="6">
    <source>
        <dbReference type="SAM" id="Phobius"/>
    </source>
</evidence>
<evidence type="ECO:0000256" key="5">
    <source>
        <dbReference type="ARBA" id="ARBA00023136"/>
    </source>
</evidence>
<dbReference type="GO" id="GO:0005886">
    <property type="term" value="C:plasma membrane"/>
    <property type="evidence" value="ECO:0007669"/>
    <property type="project" value="UniProtKB-SubCell"/>
</dbReference>
<feature type="transmembrane region" description="Helical" evidence="6">
    <location>
        <begin position="110"/>
        <end position="127"/>
    </location>
</feature>
<sequence length="378" mass="42084">MSLEDLLEFIKREKGLAYTTIGNMSSALLGALFWFILASILAVSEYGEVNYYIALASIPAAIGTLGLNTTVTTYLAKGEEEVVYEADSITLVSSLILATTMIPFQWSSSLILIAMIFYGMAIAEILGRKLYAEYAFISVSSRLAQITLSILLYFQFGLIGILMGYFLGPLLLSYRYLGKLRKFTLKINSLKEKKNFTIHSYGLNLIGSFSAFLDKIIVGTFFGFYALGLYQLGYQFLMFLGLIPGSLYMYLLPEESSGEDRREVMLLGLAFSVTIAVLTFLFSPWIIKTFFPNFTEAIQVVQAMCLAVIPTTIASLSNARLFGRERSKYTFLGGLIYLIFLITGLVLLGNVMNILGLAFSVILARTAQAIYLWRKSCF</sequence>
<protein>
    <recommendedName>
        <fullName evidence="9">Polysaccharide biosynthesis protein C-terminal domain-containing protein</fullName>
    </recommendedName>
</protein>
<dbReference type="PANTHER" id="PTHR30250:SF28">
    <property type="entry name" value="POLYSACCHARIDE BIOSYNTHESIS PROTEIN"/>
    <property type="match status" value="1"/>
</dbReference>
<keyword evidence="4 6" id="KW-1133">Transmembrane helix</keyword>
<dbReference type="PANTHER" id="PTHR30250">
    <property type="entry name" value="PST FAMILY PREDICTED COLANIC ACID TRANSPORTER"/>
    <property type="match status" value="1"/>
</dbReference>
<dbReference type="Proteomes" id="UP000278475">
    <property type="component" value="Unassembled WGS sequence"/>
</dbReference>
<dbReference type="AlphaFoldDB" id="A0A497EPM1"/>
<keyword evidence="5 6" id="KW-0472">Membrane</keyword>
<comment type="caution">
    <text evidence="7">The sequence shown here is derived from an EMBL/GenBank/DDBJ whole genome shotgun (WGS) entry which is preliminary data.</text>
</comment>
<feature type="transmembrane region" description="Helical" evidence="6">
    <location>
        <begin position="299"/>
        <end position="317"/>
    </location>
</feature>